<organism evidence="2 3">
    <name type="scientific">Dispira parvispora</name>
    <dbReference type="NCBI Taxonomy" id="1520584"/>
    <lineage>
        <taxon>Eukaryota</taxon>
        <taxon>Fungi</taxon>
        <taxon>Fungi incertae sedis</taxon>
        <taxon>Zoopagomycota</taxon>
        <taxon>Kickxellomycotina</taxon>
        <taxon>Dimargaritomycetes</taxon>
        <taxon>Dimargaritales</taxon>
        <taxon>Dimargaritaceae</taxon>
        <taxon>Dispira</taxon>
    </lineage>
</organism>
<evidence type="ECO:0000313" key="3">
    <source>
        <dbReference type="Proteomes" id="UP001150925"/>
    </source>
</evidence>
<gene>
    <name evidence="2" type="ORF">IWQ62_001566</name>
</gene>
<evidence type="ECO:0000256" key="1">
    <source>
        <dbReference type="SAM" id="MobiDB-lite"/>
    </source>
</evidence>
<reference evidence="2" key="1">
    <citation type="submission" date="2022-07" db="EMBL/GenBank/DDBJ databases">
        <title>Phylogenomic reconstructions and comparative analyses of Kickxellomycotina fungi.</title>
        <authorList>
            <person name="Reynolds N.K."/>
            <person name="Stajich J.E."/>
            <person name="Barry K."/>
            <person name="Grigoriev I.V."/>
            <person name="Crous P."/>
            <person name="Smith M.E."/>
        </authorList>
    </citation>
    <scope>NUCLEOTIDE SEQUENCE</scope>
    <source>
        <strain evidence="2">RSA 1196</strain>
    </source>
</reference>
<dbReference type="AlphaFoldDB" id="A0A9W8AYP9"/>
<feature type="non-terminal residue" evidence="2">
    <location>
        <position position="1"/>
    </location>
</feature>
<feature type="region of interest" description="Disordered" evidence="1">
    <location>
        <begin position="504"/>
        <end position="594"/>
    </location>
</feature>
<accession>A0A9W8AYP9</accession>
<dbReference type="EMBL" id="JANBPY010000263">
    <property type="protein sequence ID" value="KAJ1967908.1"/>
    <property type="molecule type" value="Genomic_DNA"/>
</dbReference>
<evidence type="ECO:0000313" key="2">
    <source>
        <dbReference type="EMBL" id="KAJ1967908.1"/>
    </source>
</evidence>
<comment type="caution">
    <text evidence="2">The sequence shown here is derived from an EMBL/GenBank/DDBJ whole genome shotgun (WGS) entry which is preliminary data.</text>
</comment>
<feature type="compositionally biased region" description="Acidic residues" evidence="1">
    <location>
        <begin position="562"/>
        <end position="588"/>
    </location>
</feature>
<dbReference type="Proteomes" id="UP001150925">
    <property type="component" value="Unassembled WGS sequence"/>
</dbReference>
<dbReference type="OrthoDB" id="498590at2759"/>
<name>A0A9W8AYP9_9FUNG</name>
<proteinExistence type="predicted"/>
<protein>
    <submittedName>
        <fullName evidence="2">Uncharacterized protein</fullName>
    </submittedName>
</protein>
<sequence length="594" mass="66008">LPGLDGLDLGALIPVLLEQFAWHESLPEKNVSPASAINRALALRIISQQLLWLVHEAVAESPKGTVEEPTDVPPEGSSPGLAILKFVKRYLMEQGTLWLSSSSDVVPRGVPLLIVQHEMFQALCHTLWLFSSDITHPRLYPGLAQLRETHTGDLQSTMSQFMRGVLDHWLDVTDSQLGVTPRTHALGARSRGKQGTKVRFNSIDQVVAGSHSNDEVAAWSELPGSDMIPRLMDLARRNVGNYLRCITMRLFNVESLTPLVAHFGLLDPVYDDLVKTACEQLLQFAPPVDSITLHQYYQLLRFRQKVIDVCGVGVIDSYELWMNRCRHLDNPTVGLTRTLAQLLRTMLNYHPTLPAVSTTNELEGDATPTRTKSTVPTPTQQLHQLYRVVSSSVFKLHQNGQSYVISKLKGFLRLENHEAGQLILKFFKALVPITTGLVSVFQAKNLQRHLEETLEKHDITPVLPVQMVNEGNTASNVFTAKDWDPYHQYVKQLQRVLDKKPVARLATPSGGVPPRSGMAVVGTPSALASPLDGARKNLKRQLDRAQTEDGPESDNQAPPSEPAEDEEDDEEDEEHVGEDAELDSEADDKEMATD</sequence>
<keyword evidence="3" id="KW-1185">Reference proteome</keyword>